<dbReference type="InterPro" id="IPR035383">
    <property type="entry name" value="MauJ"/>
</dbReference>
<gene>
    <name evidence="1" type="ORF">OHZ10_15040</name>
</gene>
<proteinExistence type="predicted"/>
<organism evidence="1 2">
    <name type="scientific">Burkholderia arboris</name>
    <dbReference type="NCBI Taxonomy" id="488730"/>
    <lineage>
        <taxon>Bacteria</taxon>
        <taxon>Pseudomonadati</taxon>
        <taxon>Pseudomonadota</taxon>
        <taxon>Betaproteobacteria</taxon>
        <taxon>Burkholderiales</taxon>
        <taxon>Burkholderiaceae</taxon>
        <taxon>Burkholderia</taxon>
        <taxon>Burkholderia cepacia complex</taxon>
    </lineage>
</organism>
<sequence length="440" mass="48769">MAGPYIPHYFGDVVERKLRGRIGWLTAGVASSIPWPEGDVWVVYDGDDYILRGSKRNGEPSPPGITVPCDRSDVDESLAKIYRFTSILGWFAGGFVDVGGYISGTHPMLYGDPQNVYSSVGVAGSKGFSCNFMPLIRDEAARKALAFFREGKRLKRVHDSYAFLSFYKVVESQFADGKAKGRWIDANLDALTGDRAVSRIADLRAAGTDVGRHLFESGRCAVAHASLDGAIVDPDIPADRRRLSDDLVIMEALAYHFISHELKIETDHETYRNRNRLEPWHKLINDDTLGQLLRGEIPPNVDDLEHRRTSIAIWPDGPVHGLDEMTMRVDAIGEGAIRIVLLNPKKTIILPFVLDFRHGRAHTQLDDGGLCGTPSVQPDEADVRAYATFFYRVFGNGIAELRIDGFDPVDCDVVIPVNIIPPLPAKAIEEAVERFRQQGA</sequence>
<name>A0ABZ3DFS9_9BURK</name>
<dbReference type="Pfam" id="PF17419">
    <property type="entry name" value="MauJ"/>
    <property type="match status" value="1"/>
</dbReference>
<keyword evidence="2" id="KW-1185">Reference proteome</keyword>
<dbReference type="RefSeq" id="WP_342702912.1">
    <property type="nucleotide sequence ID" value="NZ_CP109821.1"/>
</dbReference>
<dbReference type="EMBL" id="CP109821">
    <property type="protein sequence ID" value="XAE47653.1"/>
    <property type="molecule type" value="Genomic_DNA"/>
</dbReference>
<evidence type="ECO:0000313" key="2">
    <source>
        <dbReference type="Proteomes" id="UP001448498"/>
    </source>
</evidence>
<dbReference type="Proteomes" id="UP001448498">
    <property type="component" value="Chromosome 1"/>
</dbReference>
<protein>
    <submittedName>
        <fullName evidence="1">Uncharacterized protein</fullName>
    </submittedName>
</protein>
<accession>A0ABZ3DFS9</accession>
<evidence type="ECO:0000313" key="1">
    <source>
        <dbReference type="EMBL" id="XAE47653.1"/>
    </source>
</evidence>
<reference evidence="1 2" key="1">
    <citation type="submission" date="2022-10" db="EMBL/GenBank/DDBJ databases">
        <title>Genomic of Burkholderia cepacia PN-1.</title>
        <authorList>
            <person name="Yang Y."/>
            <person name="Guan H."/>
            <person name="Huang J."/>
        </authorList>
    </citation>
    <scope>NUCLEOTIDE SEQUENCE [LARGE SCALE GENOMIC DNA]</scope>
    <source>
        <strain evidence="1 2">PN-1</strain>
    </source>
</reference>